<sequence length="216" mass="24196">MIDPNERWTSVLACLTDELRASVPRETFESLDRYVELLIEENQRQNLISRSTVDEIWRRHIADSAQIVRFAPRVDSSWLDVGSGAGLPGLVVAILTEGPITLVEPRKLRADFLHRAAEALGLSHRVTVHLAKAERISGSFDVITARAVASLDALLRISRHLSTDKTRWLFPKGKSAKSELDEAQGKWQGVFHLEPSRTDPEAAIIIAEHIQPRGKR</sequence>
<dbReference type="Gene3D" id="3.40.50.150">
    <property type="entry name" value="Vaccinia Virus protein VP39"/>
    <property type="match status" value="1"/>
</dbReference>
<dbReference type="Pfam" id="PF02527">
    <property type="entry name" value="GidB"/>
    <property type="match status" value="1"/>
</dbReference>
<dbReference type="PIRSF" id="PIRSF003078">
    <property type="entry name" value="GidB"/>
    <property type="match status" value="1"/>
</dbReference>
<dbReference type="EMBL" id="JAMGBB010000001">
    <property type="protein sequence ID" value="MCL6741599.1"/>
    <property type="molecule type" value="Genomic_DNA"/>
</dbReference>
<name>A0ABT0SBV7_9SPHN</name>
<dbReference type="PANTHER" id="PTHR31760">
    <property type="entry name" value="S-ADENOSYL-L-METHIONINE-DEPENDENT METHYLTRANSFERASES SUPERFAMILY PROTEIN"/>
    <property type="match status" value="1"/>
</dbReference>
<comment type="subcellular location">
    <subcellularLocation>
        <location evidence="6">Cytoplasm</location>
    </subcellularLocation>
</comment>
<dbReference type="Proteomes" id="UP001165383">
    <property type="component" value="Unassembled WGS sequence"/>
</dbReference>
<dbReference type="RefSeq" id="WP_249915973.1">
    <property type="nucleotide sequence ID" value="NZ_JAMGBB010000001.1"/>
</dbReference>
<dbReference type="GO" id="GO:0008168">
    <property type="term" value="F:methyltransferase activity"/>
    <property type="evidence" value="ECO:0007669"/>
    <property type="project" value="UniProtKB-KW"/>
</dbReference>
<reference evidence="7" key="1">
    <citation type="submission" date="2022-05" db="EMBL/GenBank/DDBJ databases">
        <authorList>
            <person name="Jo J.-H."/>
            <person name="Im W.-T."/>
        </authorList>
    </citation>
    <scope>NUCLEOTIDE SEQUENCE</scope>
    <source>
        <strain evidence="7">RB56-2</strain>
    </source>
</reference>
<organism evidence="7 8">
    <name type="scientific">Sphingomonas brevis</name>
    <dbReference type="NCBI Taxonomy" id="2908206"/>
    <lineage>
        <taxon>Bacteria</taxon>
        <taxon>Pseudomonadati</taxon>
        <taxon>Pseudomonadota</taxon>
        <taxon>Alphaproteobacteria</taxon>
        <taxon>Sphingomonadales</taxon>
        <taxon>Sphingomonadaceae</taxon>
        <taxon>Sphingomonas</taxon>
    </lineage>
</organism>
<comment type="similarity">
    <text evidence="6">Belongs to the methyltransferase superfamily. RNA methyltransferase RsmG family.</text>
</comment>
<keyword evidence="5 6" id="KW-0949">S-adenosyl-L-methionine</keyword>
<feature type="binding site" evidence="6">
    <location>
        <position position="87"/>
    </location>
    <ligand>
        <name>S-adenosyl-L-methionine</name>
        <dbReference type="ChEBI" id="CHEBI:59789"/>
    </ligand>
</feature>
<evidence type="ECO:0000256" key="2">
    <source>
        <dbReference type="ARBA" id="ARBA00022552"/>
    </source>
</evidence>
<dbReference type="InterPro" id="IPR029063">
    <property type="entry name" value="SAM-dependent_MTases_sf"/>
</dbReference>
<evidence type="ECO:0000256" key="5">
    <source>
        <dbReference type="ARBA" id="ARBA00022691"/>
    </source>
</evidence>
<keyword evidence="1 6" id="KW-0963">Cytoplasm</keyword>
<dbReference type="PANTHER" id="PTHR31760:SF0">
    <property type="entry name" value="S-ADENOSYL-L-METHIONINE-DEPENDENT METHYLTRANSFERASES SUPERFAMILY PROTEIN"/>
    <property type="match status" value="1"/>
</dbReference>
<keyword evidence="4 6" id="KW-0808">Transferase</keyword>
<evidence type="ECO:0000256" key="4">
    <source>
        <dbReference type="ARBA" id="ARBA00022679"/>
    </source>
</evidence>
<dbReference type="GO" id="GO:0032259">
    <property type="term" value="P:methylation"/>
    <property type="evidence" value="ECO:0007669"/>
    <property type="project" value="UniProtKB-KW"/>
</dbReference>
<keyword evidence="8" id="KW-1185">Reference proteome</keyword>
<keyword evidence="2 6" id="KW-0698">rRNA processing</keyword>
<dbReference type="EC" id="2.1.1.170" evidence="6"/>
<keyword evidence="3 6" id="KW-0489">Methyltransferase</keyword>
<evidence type="ECO:0000313" key="7">
    <source>
        <dbReference type="EMBL" id="MCL6741599.1"/>
    </source>
</evidence>
<dbReference type="NCBIfam" id="TIGR00138">
    <property type="entry name" value="rsmG_gidB"/>
    <property type="match status" value="1"/>
</dbReference>
<evidence type="ECO:0000256" key="6">
    <source>
        <dbReference type="HAMAP-Rule" id="MF_00074"/>
    </source>
</evidence>
<feature type="binding site" evidence="6">
    <location>
        <position position="146"/>
    </location>
    <ligand>
        <name>S-adenosyl-L-methionine</name>
        <dbReference type="ChEBI" id="CHEBI:59789"/>
    </ligand>
</feature>
<accession>A0ABT0SBV7</accession>
<comment type="function">
    <text evidence="6">Specifically methylates the N7 position of guanine in position 527 of 16S rRNA.</text>
</comment>
<dbReference type="InterPro" id="IPR003682">
    <property type="entry name" value="rRNA_ssu_MeTfrase_G"/>
</dbReference>
<comment type="caution">
    <text evidence="6">Lacks conserved residue(s) required for the propagation of feature annotation.</text>
</comment>
<dbReference type="SUPFAM" id="SSF53335">
    <property type="entry name" value="S-adenosyl-L-methionine-dependent methyltransferases"/>
    <property type="match status" value="1"/>
</dbReference>
<dbReference type="HAMAP" id="MF_00074">
    <property type="entry name" value="16SrRNA_methyltr_G"/>
    <property type="match status" value="1"/>
</dbReference>
<protein>
    <recommendedName>
        <fullName evidence="6">Ribosomal RNA small subunit methyltransferase G</fullName>
        <ecNumber evidence="6">2.1.1.170</ecNumber>
    </recommendedName>
    <alternativeName>
        <fullName evidence="6">16S rRNA 7-methylguanosine methyltransferase</fullName>
        <shortName evidence="6">16S rRNA m7G methyltransferase</shortName>
    </alternativeName>
</protein>
<comment type="catalytic activity">
    <reaction evidence="6">
        <text>guanosine(527) in 16S rRNA + S-adenosyl-L-methionine = N(7)-methylguanosine(527) in 16S rRNA + S-adenosyl-L-homocysteine</text>
        <dbReference type="Rhea" id="RHEA:42732"/>
        <dbReference type="Rhea" id="RHEA-COMP:10209"/>
        <dbReference type="Rhea" id="RHEA-COMP:10210"/>
        <dbReference type="ChEBI" id="CHEBI:57856"/>
        <dbReference type="ChEBI" id="CHEBI:59789"/>
        <dbReference type="ChEBI" id="CHEBI:74269"/>
        <dbReference type="ChEBI" id="CHEBI:74480"/>
        <dbReference type="EC" id="2.1.1.170"/>
    </reaction>
</comment>
<evidence type="ECO:0000313" key="8">
    <source>
        <dbReference type="Proteomes" id="UP001165383"/>
    </source>
</evidence>
<evidence type="ECO:0000256" key="3">
    <source>
        <dbReference type="ARBA" id="ARBA00022603"/>
    </source>
</evidence>
<evidence type="ECO:0000256" key="1">
    <source>
        <dbReference type="ARBA" id="ARBA00022490"/>
    </source>
</evidence>
<dbReference type="CDD" id="cd02440">
    <property type="entry name" value="AdoMet_MTases"/>
    <property type="match status" value="1"/>
</dbReference>
<gene>
    <name evidence="6 7" type="primary">rsmG</name>
    <name evidence="7" type="ORF">LZ518_10695</name>
</gene>
<comment type="caution">
    <text evidence="7">The sequence shown here is derived from an EMBL/GenBank/DDBJ whole genome shotgun (WGS) entry which is preliminary data.</text>
</comment>
<feature type="binding site" evidence="6">
    <location>
        <begin position="133"/>
        <end position="134"/>
    </location>
    <ligand>
        <name>S-adenosyl-L-methionine</name>
        <dbReference type="ChEBI" id="CHEBI:59789"/>
    </ligand>
</feature>
<feature type="binding site" evidence="6">
    <location>
        <position position="82"/>
    </location>
    <ligand>
        <name>S-adenosyl-L-methionine</name>
        <dbReference type="ChEBI" id="CHEBI:59789"/>
    </ligand>
</feature>
<proteinExistence type="inferred from homology"/>